<keyword evidence="3 7" id="KW-1134">Transmembrane beta strand</keyword>
<feature type="chain" id="PRO_5012381035" description="TonB-dependent receptor plug domain-containing protein" evidence="8">
    <location>
        <begin position="22"/>
        <end position="1101"/>
    </location>
</feature>
<dbReference type="Pfam" id="PF07715">
    <property type="entry name" value="Plug"/>
    <property type="match status" value="1"/>
</dbReference>
<reference evidence="10 11" key="1">
    <citation type="submission" date="2017-08" db="EMBL/GenBank/DDBJ databases">
        <title>Aliifodinibius alkalisoli sp. nov., isolated from saline alkaline soil.</title>
        <authorList>
            <person name="Liu D."/>
            <person name="Zhang G."/>
        </authorList>
    </citation>
    <scope>NUCLEOTIDE SEQUENCE [LARGE SCALE GENOMIC DNA]</scope>
    <source>
        <strain evidence="10 11">WN023</strain>
    </source>
</reference>
<evidence type="ECO:0000256" key="3">
    <source>
        <dbReference type="ARBA" id="ARBA00022452"/>
    </source>
</evidence>
<dbReference type="Pfam" id="PF13715">
    <property type="entry name" value="CarbopepD_reg_2"/>
    <property type="match status" value="1"/>
</dbReference>
<dbReference type="Gene3D" id="2.40.170.20">
    <property type="entry name" value="TonB-dependent receptor, beta-barrel domain"/>
    <property type="match status" value="1"/>
</dbReference>
<keyword evidence="6 7" id="KW-0998">Cell outer membrane</keyword>
<dbReference type="InterPro" id="IPR023996">
    <property type="entry name" value="TonB-dep_OMP_SusC/RagA"/>
</dbReference>
<proteinExistence type="inferred from homology"/>
<dbReference type="SUPFAM" id="SSF49464">
    <property type="entry name" value="Carboxypeptidase regulatory domain-like"/>
    <property type="match status" value="1"/>
</dbReference>
<evidence type="ECO:0000256" key="8">
    <source>
        <dbReference type="SAM" id="SignalP"/>
    </source>
</evidence>
<dbReference type="Gene3D" id="2.170.130.10">
    <property type="entry name" value="TonB-dependent receptor, plug domain"/>
    <property type="match status" value="1"/>
</dbReference>
<evidence type="ECO:0000256" key="6">
    <source>
        <dbReference type="ARBA" id="ARBA00023237"/>
    </source>
</evidence>
<dbReference type="InterPro" id="IPR008969">
    <property type="entry name" value="CarboxyPept-like_regulatory"/>
</dbReference>
<keyword evidence="4 7" id="KW-0812">Transmembrane</keyword>
<dbReference type="Proteomes" id="UP000218831">
    <property type="component" value="Unassembled WGS sequence"/>
</dbReference>
<protein>
    <recommendedName>
        <fullName evidence="9">TonB-dependent receptor plug domain-containing protein</fullName>
    </recommendedName>
</protein>
<name>A0A2A2GBD5_9BACT</name>
<comment type="subcellular location">
    <subcellularLocation>
        <location evidence="1 7">Cell outer membrane</location>
        <topology evidence="1 7">Multi-pass membrane protein</topology>
    </subcellularLocation>
</comment>
<feature type="domain" description="TonB-dependent receptor plug" evidence="9">
    <location>
        <begin position="121"/>
        <end position="229"/>
    </location>
</feature>
<dbReference type="OrthoDB" id="9768177at2"/>
<evidence type="ECO:0000313" key="11">
    <source>
        <dbReference type="Proteomes" id="UP000218831"/>
    </source>
</evidence>
<sequence>MVKKLLSLFTLCLIFSATAFAQSGTITGTVTDESSGETLPSVNVYVVELQRGAATNAQGEFTIEGVEYGTYTVRASFVGYNTFEQEVTVDQSTVTLDIQLASSQMRLDEVVVTALGEEVSQRQVSFSTQEVGDEELNISQNSNVKTSLAGKVSGVQIVGQAGSKLGSFGDIRIRGAISLTNELAEPLYVLDGVPIENPNIIDMNNVQEVSVLKGPNATALYGQRGENGVVILTSKSGSGTGASVEINSSTTFDRVAYLPNFQNQYGKGYYASDGDPSTSGGFATIEAGGTSPFGAPYPSYLDELDGERYIAYGYADESWGPEFDGEPYAPWYSWYPDSPYYGETQPWDASPNNIKNFYDTGVTNKSSIAVNYNTERSNTRLTFTNLAQNGIIPSSSLDKKQLGGNFSYDVTDDFNVGVKVNYSTQGVIGDVRDDGYGNQTSGSFNSWFARNLEMDKMQELKDLETPEGYHASWNAWGPGYMGFGGGYKKPAFWYNPYTWMDRYDIKRDTDNLLMNVDLSYQLTENIELVGNASSTSESYNRRFEMPYSLTKSADQTGSFYNYWVNSFGELSDEINEHNFSSRLKYDADYGDFSVNGFAGAQMRIEQYKMFQADMGQTNITYGGLNVPDLYNFANSREEVIPVEDNWDKQVLSFFGKATIGYQDYLFLDATYRQDYSSALPEGNNGYGYPSVGLSFVFTEFMDNDILTYGKVRAGYAQVGNDVGAELINQTYNVRQIPYRHAVTGQPKTLLSTSSTLVDEGIEPALNSSFEVGADLEFYDNVFGLDLTYYNEKRENEIVTASMSSGTGYTGLLTNAGASEREGVEVSFRATPVQNQDLRWDATVNWAMNETIVTALPEGVSSYELGSNSAFGYISLTHRLGEEWGQLRGPGIARNDEGQPILNDDGLYVVEQNKYFGSVLPDWTGGIINTVSYKGLQLSASIDYQKGGKFFSLTEQWGGYSGLTEETAGTNDRGGKIRDYPSEGGGVHVTGVDQQGNSVDTYVGAYSYFSQFQANTIAEPFINDADFVKLRELAINYTLPKQWTGNFINSATIGVVGRNLWMIAVADNNTHNWDPSELAETYGENGQLPGTRSYGFNVKVTF</sequence>
<dbReference type="GO" id="GO:0009279">
    <property type="term" value="C:cell outer membrane"/>
    <property type="evidence" value="ECO:0007669"/>
    <property type="project" value="UniProtKB-SubCell"/>
</dbReference>
<evidence type="ECO:0000256" key="4">
    <source>
        <dbReference type="ARBA" id="ARBA00022692"/>
    </source>
</evidence>
<keyword evidence="8" id="KW-0732">Signal</keyword>
<dbReference type="RefSeq" id="WP_095606318.1">
    <property type="nucleotide sequence ID" value="NZ_NSKE01000005.1"/>
</dbReference>
<feature type="signal peptide" evidence="8">
    <location>
        <begin position="1"/>
        <end position="21"/>
    </location>
</feature>
<keyword evidence="11" id="KW-1185">Reference proteome</keyword>
<dbReference type="SUPFAM" id="SSF56935">
    <property type="entry name" value="Porins"/>
    <property type="match status" value="1"/>
</dbReference>
<evidence type="ECO:0000256" key="2">
    <source>
        <dbReference type="ARBA" id="ARBA00022448"/>
    </source>
</evidence>
<evidence type="ECO:0000313" key="10">
    <source>
        <dbReference type="EMBL" id="PAU94187.1"/>
    </source>
</evidence>
<dbReference type="EMBL" id="NSKE01000005">
    <property type="protein sequence ID" value="PAU94187.1"/>
    <property type="molecule type" value="Genomic_DNA"/>
</dbReference>
<dbReference type="InterPro" id="IPR037066">
    <property type="entry name" value="Plug_dom_sf"/>
</dbReference>
<dbReference type="InterPro" id="IPR012910">
    <property type="entry name" value="Plug_dom"/>
</dbReference>
<dbReference type="Gene3D" id="2.60.40.1120">
    <property type="entry name" value="Carboxypeptidase-like, regulatory domain"/>
    <property type="match status" value="1"/>
</dbReference>
<keyword evidence="5 7" id="KW-0472">Membrane</keyword>
<comment type="similarity">
    <text evidence="7">Belongs to the TonB-dependent receptor family.</text>
</comment>
<comment type="caution">
    <text evidence="10">The sequence shown here is derived from an EMBL/GenBank/DDBJ whole genome shotgun (WGS) entry which is preliminary data.</text>
</comment>
<evidence type="ECO:0000259" key="9">
    <source>
        <dbReference type="Pfam" id="PF07715"/>
    </source>
</evidence>
<accession>A0A2A2GBD5</accession>
<evidence type="ECO:0000256" key="7">
    <source>
        <dbReference type="PROSITE-ProRule" id="PRU01360"/>
    </source>
</evidence>
<dbReference type="PROSITE" id="PS52016">
    <property type="entry name" value="TONB_DEPENDENT_REC_3"/>
    <property type="match status" value="1"/>
</dbReference>
<dbReference type="NCBIfam" id="TIGR04056">
    <property type="entry name" value="OMP_RagA_SusC"/>
    <property type="match status" value="1"/>
</dbReference>
<dbReference type="AlphaFoldDB" id="A0A2A2GBD5"/>
<dbReference type="InterPro" id="IPR036942">
    <property type="entry name" value="Beta-barrel_TonB_sf"/>
</dbReference>
<gene>
    <name evidence="10" type="ORF">CK503_08210</name>
</gene>
<dbReference type="InterPro" id="IPR039426">
    <property type="entry name" value="TonB-dep_rcpt-like"/>
</dbReference>
<evidence type="ECO:0000256" key="5">
    <source>
        <dbReference type="ARBA" id="ARBA00023136"/>
    </source>
</evidence>
<evidence type="ECO:0000256" key="1">
    <source>
        <dbReference type="ARBA" id="ARBA00004571"/>
    </source>
</evidence>
<organism evidence="10 11">
    <name type="scientific">Fodinibius salipaludis</name>
    <dbReference type="NCBI Taxonomy" id="2032627"/>
    <lineage>
        <taxon>Bacteria</taxon>
        <taxon>Pseudomonadati</taxon>
        <taxon>Balneolota</taxon>
        <taxon>Balneolia</taxon>
        <taxon>Balneolales</taxon>
        <taxon>Balneolaceae</taxon>
        <taxon>Fodinibius</taxon>
    </lineage>
</organism>
<keyword evidence="2 7" id="KW-0813">Transport</keyword>